<organism evidence="2 3">
    <name type="scientific">Rotaria socialis</name>
    <dbReference type="NCBI Taxonomy" id="392032"/>
    <lineage>
        <taxon>Eukaryota</taxon>
        <taxon>Metazoa</taxon>
        <taxon>Spiralia</taxon>
        <taxon>Gnathifera</taxon>
        <taxon>Rotifera</taxon>
        <taxon>Eurotatoria</taxon>
        <taxon>Bdelloidea</taxon>
        <taxon>Philodinida</taxon>
        <taxon>Philodinidae</taxon>
        <taxon>Rotaria</taxon>
    </lineage>
</organism>
<dbReference type="Proteomes" id="UP000663833">
    <property type="component" value="Unassembled WGS sequence"/>
</dbReference>
<dbReference type="InterPro" id="IPR028241">
    <property type="entry name" value="RAVE2/Rogdi"/>
</dbReference>
<dbReference type="AlphaFoldDB" id="A0A817TV73"/>
<proteinExistence type="inferred from homology"/>
<accession>A0A817TV73</accession>
<name>A0A817TV73_9BILA</name>
<comment type="caution">
    <text evidence="2">The sequence shown here is derived from an EMBL/GenBank/DDBJ whole genome shotgun (WGS) entry which is preliminary data.</text>
</comment>
<evidence type="ECO:0000313" key="3">
    <source>
        <dbReference type="Proteomes" id="UP000663833"/>
    </source>
</evidence>
<dbReference type="Pfam" id="PF10259">
    <property type="entry name" value="Rogdi_lz"/>
    <property type="match status" value="1"/>
</dbReference>
<evidence type="ECO:0000256" key="1">
    <source>
        <dbReference type="ARBA" id="ARBA00005535"/>
    </source>
</evidence>
<sequence length="303" mass="34880">MIFALDKKNCIVMEDEQQAELIEECNVLRRELSDLMTNDFDRVLKEINDILKNSIRSLKRPDDSTELTSSEATAKPILLSLTHPQSSEILKCTVTLFGSDLTTAEVIYKAGTKVQPPMNTAFRTTIATQQMKYWSLQQLHECSQHLERALGYLACADFDRNIYQLHKAIQYLDLIIDSVNSAKDNILLPKKKRIDDLRRSRNTTIFSPSIPENMAFSFYVQGSKLSFAVYHTSVQGKSSGYFKHFIEANVPALADLLNQLSYILLQLQQLRDKLRVFDEYQDGSDWKLMEEKQKETNILMTMF</sequence>
<evidence type="ECO:0000313" key="2">
    <source>
        <dbReference type="EMBL" id="CAF3317381.1"/>
    </source>
</evidence>
<reference evidence="2" key="1">
    <citation type="submission" date="2021-02" db="EMBL/GenBank/DDBJ databases">
        <authorList>
            <person name="Nowell W R."/>
        </authorList>
    </citation>
    <scope>NUCLEOTIDE SEQUENCE</scope>
</reference>
<comment type="similarity">
    <text evidence="1">Belongs to the rogdi family.</text>
</comment>
<dbReference type="PANTHER" id="PTHR13618:SF1">
    <property type="entry name" value="PROTEIN ROGDI HOMOLOG"/>
    <property type="match status" value="1"/>
</dbReference>
<dbReference type="GO" id="GO:0043291">
    <property type="term" value="C:RAVE complex"/>
    <property type="evidence" value="ECO:0007669"/>
    <property type="project" value="TreeGrafter"/>
</dbReference>
<dbReference type="PANTHER" id="PTHR13618">
    <property type="entry name" value="LEUCINE ZIPPER CONTAINING TRANSCRIPTION FACTOR LZF1"/>
    <property type="match status" value="1"/>
</dbReference>
<gene>
    <name evidence="2" type="ORF">LUA448_LOCUS9592</name>
</gene>
<protein>
    <submittedName>
        <fullName evidence="2">Uncharacterized protein</fullName>
    </submittedName>
</protein>
<dbReference type="EMBL" id="CAJNYD010001102">
    <property type="protein sequence ID" value="CAF3317381.1"/>
    <property type="molecule type" value="Genomic_DNA"/>
</dbReference>